<evidence type="ECO:0000313" key="5">
    <source>
        <dbReference type="Proteomes" id="UP001482231"/>
    </source>
</evidence>
<feature type="domain" description="PKMT C-terminal winged helix" evidence="3">
    <location>
        <begin position="424"/>
        <end position="478"/>
    </location>
</feature>
<dbReference type="Pfam" id="PF08242">
    <property type="entry name" value="Methyltransf_12"/>
    <property type="match status" value="1"/>
</dbReference>
<gene>
    <name evidence="4" type="ORF">V6E02_04665</name>
</gene>
<dbReference type="PANTHER" id="PTHR43667">
    <property type="entry name" value="CYCLOPROPANE-FATTY-ACYL-PHOSPHOLIPID SYNTHASE"/>
    <property type="match status" value="1"/>
</dbReference>
<evidence type="ECO:0000259" key="1">
    <source>
        <dbReference type="Pfam" id="PF08242"/>
    </source>
</evidence>
<dbReference type="EMBL" id="JBAJEX010000002">
    <property type="protein sequence ID" value="MEO1766500.1"/>
    <property type="molecule type" value="Genomic_DNA"/>
</dbReference>
<organism evidence="4 5">
    <name type="scientific">Thiobacter aerophilum</name>
    <dbReference type="NCBI Taxonomy" id="3121275"/>
    <lineage>
        <taxon>Bacteria</taxon>
        <taxon>Pseudomonadati</taxon>
        <taxon>Pseudomonadota</taxon>
        <taxon>Betaproteobacteria</taxon>
        <taxon>Burkholderiales</taxon>
        <taxon>Thiobacteraceae</taxon>
        <taxon>Thiobacter</taxon>
    </lineage>
</organism>
<dbReference type="Pfam" id="PF21782">
    <property type="entry name" value="WHD_PKMT"/>
    <property type="match status" value="1"/>
</dbReference>
<dbReference type="CDD" id="cd02440">
    <property type="entry name" value="AdoMet_MTases"/>
    <property type="match status" value="1"/>
</dbReference>
<dbReference type="SUPFAM" id="SSF53335">
    <property type="entry name" value="S-adenosyl-L-methionine-dependent methyltransferases"/>
    <property type="match status" value="1"/>
</dbReference>
<dbReference type="RefSeq" id="WP_347307598.1">
    <property type="nucleotide sequence ID" value="NZ_JBAJEX010000002.1"/>
</dbReference>
<dbReference type="GO" id="GO:0032259">
    <property type="term" value="P:methylation"/>
    <property type="evidence" value="ECO:0007669"/>
    <property type="project" value="UniProtKB-KW"/>
</dbReference>
<feature type="domain" description="Methyltransferase regulatory" evidence="2">
    <location>
        <begin position="220"/>
        <end position="298"/>
    </location>
</feature>
<dbReference type="Pfam" id="PF10119">
    <property type="entry name" value="MethyTransf_Reg"/>
    <property type="match status" value="1"/>
</dbReference>
<keyword evidence="5" id="KW-1185">Reference proteome</keyword>
<dbReference type="InterPro" id="IPR013217">
    <property type="entry name" value="Methyltransf_12"/>
</dbReference>
<dbReference type="GO" id="GO:0008168">
    <property type="term" value="F:methyltransferase activity"/>
    <property type="evidence" value="ECO:0007669"/>
    <property type="project" value="UniProtKB-KW"/>
</dbReference>
<proteinExistence type="predicted"/>
<dbReference type="InterPro" id="IPR029063">
    <property type="entry name" value="SAM-dependent_MTases_sf"/>
</dbReference>
<feature type="domain" description="Methyltransferase type 12" evidence="1">
    <location>
        <begin position="50"/>
        <end position="147"/>
    </location>
</feature>
<dbReference type="InterPro" id="IPR050723">
    <property type="entry name" value="CFA/CMAS"/>
</dbReference>
<evidence type="ECO:0000259" key="2">
    <source>
        <dbReference type="Pfam" id="PF10119"/>
    </source>
</evidence>
<dbReference type="InterPro" id="IPR018773">
    <property type="entry name" value="MeTrfase_reg_dom_prd"/>
</dbReference>
<evidence type="ECO:0000313" key="4">
    <source>
        <dbReference type="EMBL" id="MEO1766500.1"/>
    </source>
</evidence>
<protein>
    <submittedName>
        <fullName evidence="4">Class I SAM-dependent methyltransferase</fullName>
    </submittedName>
</protein>
<comment type="caution">
    <text evidence="4">The sequence shown here is derived from an EMBL/GenBank/DDBJ whole genome shotgun (WGS) entry which is preliminary data.</text>
</comment>
<dbReference type="PANTHER" id="PTHR43667:SF2">
    <property type="entry name" value="FATTY ACID C-METHYL TRANSFERASE"/>
    <property type="match status" value="1"/>
</dbReference>
<keyword evidence="4" id="KW-0489">Methyltransferase</keyword>
<accession>A0ABV0ECV2</accession>
<evidence type="ECO:0000259" key="3">
    <source>
        <dbReference type="Pfam" id="PF21782"/>
    </source>
</evidence>
<dbReference type="Proteomes" id="UP001482231">
    <property type="component" value="Unassembled WGS sequence"/>
</dbReference>
<sequence>MSDGATPTLESYDLVPYESIPIPATHPDALAAVARLAGLSPPPINGCRVLELGAASGGNLIPMAFYRPGNEYVGVDLSLRQVEEGQALIAALGLDHVHLLHRDVAAGLEDLGRFDYVIAHGLYSWVPAPLRERLLELIAKVLAPRGIAYVSYNTLPGWRARAMVRDMLLAHVGTARHPRARLALAQEFLARMAPAFAALETPEAGLMAQELAYLRTAPAGYLYHEYLEAENEPVLFSTFLAQAQAAGLAYVGDAEPATDLGQGLDAAARAAVADYPLPRRLQYYDFLALRPFRRSLLTPLSAGEPVLDCARIAELALFADLSSDEEIDLSRDTPQAFRSATRTAFQASHPLTKAALVVLAERFPSAVAYGELAAAAQAVVRAHGDARLAQEDQRLATELAALAGHRLVGLAPDPQEWAVQPAPRPRLHTMARHQVSQGLAPAGIRHSALELDEAARALALLCDGEHDLPALASAMRNRWPDFSPEETLVGCARLLWTFARNGLLEPIP</sequence>
<dbReference type="Gene3D" id="3.40.50.150">
    <property type="entry name" value="Vaccinia Virus protein VP39"/>
    <property type="match status" value="1"/>
</dbReference>
<dbReference type="InterPro" id="IPR048976">
    <property type="entry name" value="WHD_PKMT"/>
</dbReference>
<reference evidence="4 5" key="1">
    <citation type="submission" date="2024-02" db="EMBL/GenBank/DDBJ databases">
        <title>New thermophilic sulfur-oxidizing bacteria from a hot springs of the Uzon caldera (Kamchatka, Russia).</title>
        <authorList>
            <person name="Dukat A.M."/>
            <person name="Elcheninov A.G."/>
            <person name="Frolov E.N."/>
        </authorList>
    </citation>
    <scope>NUCLEOTIDE SEQUENCE [LARGE SCALE GENOMIC DNA]</scope>
    <source>
        <strain evidence="4 5">AK1</strain>
    </source>
</reference>
<name>A0ABV0ECV2_9BURK</name>
<keyword evidence="4" id="KW-0808">Transferase</keyword>